<dbReference type="KEGG" id="lel:PVL30_004793"/>
<name>A5E2Y7_LODEL</name>
<dbReference type="InterPro" id="IPR037518">
    <property type="entry name" value="MPN"/>
</dbReference>
<dbReference type="PANTHER" id="PTHR10540:SF7">
    <property type="entry name" value="26S PROTEASOME NON-ATPASE REGULATORY SUBUNIT 7"/>
    <property type="match status" value="1"/>
</dbReference>
<evidence type="ECO:0000256" key="4">
    <source>
        <dbReference type="ARBA" id="ARBA00072102"/>
    </source>
</evidence>
<dbReference type="AlphaFoldDB" id="A5E2Y7"/>
<protein>
    <recommendedName>
        <fullName evidence="4">26S proteasome regulatory subunit RPN8</fullName>
    </recommendedName>
</protein>
<dbReference type="STRING" id="379508.A5E2Y7"/>
<reference evidence="7 8" key="1">
    <citation type="journal article" date="2009" name="Nature">
        <title>Evolution of pathogenicity and sexual reproduction in eight Candida genomes.</title>
        <authorList>
            <person name="Butler G."/>
            <person name="Rasmussen M.D."/>
            <person name="Lin M.F."/>
            <person name="Santos M.A."/>
            <person name="Sakthikumar S."/>
            <person name="Munro C.A."/>
            <person name="Rheinbay E."/>
            <person name="Grabherr M."/>
            <person name="Forche A."/>
            <person name="Reedy J.L."/>
            <person name="Agrafioti I."/>
            <person name="Arnaud M.B."/>
            <person name="Bates S."/>
            <person name="Brown A.J."/>
            <person name="Brunke S."/>
            <person name="Costanzo M.C."/>
            <person name="Fitzpatrick D.A."/>
            <person name="de Groot P.W."/>
            <person name="Harris D."/>
            <person name="Hoyer L.L."/>
            <person name="Hube B."/>
            <person name="Klis F.M."/>
            <person name="Kodira C."/>
            <person name="Lennard N."/>
            <person name="Logue M.E."/>
            <person name="Martin R."/>
            <person name="Neiman A.M."/>
            <person name="Nikolaou E."/>
            <person name="Quail M.A."/>
            <person name="Quinn J."/>
            <person name="Santos M.C."/>
            <person name="Schmitzberger F.F."/>
            <person name="Sherlock G."/>
            <person name="Shah P."/>
            <person name="Silverstein K.A."/>
            <person name="Skrzypek M.S."/>
            <person name="Soll D."/>
            <person name="Staggs R."/>
            <person name="Stansfield I."/>
            <person name="Stumpf M.P."/>
            <person name="Sudbery P.E."/>
            <person name="Srikantha T."/>
            <person name="Zeng Q."/>
            <person name="Berman J."/>
            <person name="Berriman M."/>
            <person name="Heitman J."/>
            <person name="Gow N.A."/>
            <person name="Lorenz M.C."/>
            <person name="Birren B.W."/>
            <person name="Kellis M."/>
            <person name="Cuomo C.A."/>
        </authorList>
    </citation>
    <scope>NUCLEOTIDE SEQUENCE [LARGE SCALE GENOMIC DNA]</scope>
    <source>
        <strain evidence="8">ATCC 11503 / BCRC 21390 / CBS 2605 / JCM 1781 / NBRC 1676 / NRRL YB-4239</strain>
    </source>
</reference>
<dbReference type="Pfam" id="PF01398">
    <property type="entry name" value="JAB"/>
    <property type="match status" value="1"/>
</dbReference>
<dbReference type="Gene3D" id="3.40.140.10">
    <property type="entry name" value="Cytidine Deaminase, domain 2"/>
    <property type="match status" value="1"/>
</dbReference>
<comment type="function">
    <text evidence="1">Acts as a regulatory subunit of the 26S proteasome which is involved in the ATP-dependent degradation of ubiquitinated proteins.</text>
</comment>
<dbReference type="GO" id="GO:0008237">
    <property type="term" value="F:metallopeptidase activity"/>
    <property type="evidence" value="ECO:0007669"/>
    <property type="project" value="InterPro"/>
</dbReference>
<dbReference type="eggNOG" id="KOG1556">
    <property type="taxonomic scope" value="Eukaryota"/>
</dbReference>
<dbReference type="MEROPS" id="M67.973"/>
<gene>
    <name evidence="7" type="ORF">LELG_03974</name>
</gene>
<dbReference type="PROSITE" id="PS50249">
    <property type="entry name" value="MPN"/>
    <property type="match status" value="1"/>
</dbReference>
<proteinExistence type="inferred from homology"/>
<evidence type="ECO:0000256" key="5">
    <source>
        <dbReference type="SAM" id="MobiDB-lite"/>
    </source>
</evidence>
<dbReference type="InterPro" id="IPR000555">
    <property type="entry name" value="JAMM/MPN+_dom"/>
</dbReference>
<evidence type="ECO:0000313" key="8">
    <source>
        <dbReference type="Proteomes" id="UP000001996"/>
    </source>
</evidence>
<accession>A5E2Y7</accession>
<evidence type="ECO:0000256" key="1">
    <source>
        <dbReference type="ARBA" id="ARBA00002187"/>
    </source>
</evidence>
<comment type="similarity">
    <text evidence="2">Belongs to the peptidase M67A family.</text>
</comment>
<dbReference type="GO" id="GO:0034515">
    <property type="term" value="C:proteasome storage granule"/>
    <property type="evidence" value="ECO:0007669"/>
    <property type="project" value="EnsemblFungi"/>
</dbReference>
<dbReference type="SMART" id="SM00232">
    <property type="entry name" value="JAB_MPN"/>
    <property type="match status" value="1"/>
</dbReference>
<keyword evidence="8" id="KW-1185">Reference proteome</keyword>
<dbReference type="FunCoup" id="A5E2Y7">
    <property type="interactions" value="1044"/>
</dbReference>
<evidence type="ECO:0000259" key="6">
    <source>
        <dbReference type="PROSITE" id="PS50249"/>
    </source>
</evidence>
<dbReference type="GO" id="GO:0043161">
    <property type="term" value="P:proteasome-mediated ubiquitin-dependent protein catabolic process"/>
    <property type="evidence" value="ECO:0007669"/>
    <property type="project" value="EnsemblFungi"/>
</dbReference>
<organism evidence="7 8">
    <name type="scientific">Lodderomyces elongisporus (strain ATCC 11503 / CBS 2605 / JCM 1781 / NBRC 1676 / NRRL YB-4239)</name>
    <name type="common">Yeast</name>
    <name type="synonym">Saccharomyces elongisporus</name>
    <dbReference type="NCBI Taxonomy" id="379508"/>
    <lineage>
        <taxon>Eukaryota</taxon>
        <taxon>Fungi</taxon>
        <taxon>Dikarya</taxon>
        <taxon>Ascomycota</taxon>
        <taxon>Saccharomycotina</taxon>
        <taxon>Pichiomycetes</taxon>
        <taxon>Debaryomycetaceae</taxon>
        <taxon>Candida/Lodderomyces clade</taxon>
        <taxon>Lodderomyces</taxon>
    </lineage>
</organism>
<dbReference type="InterPro" id="IPR024969">
    <property type="entry name" value="EIF3F/CSN6-like_C"/>
</dbReference>
<dbReference type="Proteomes" id="UP000001996">
    <property type="component" value="Unassembled WGS sequence"/>
</dbReference>
<dbReference type="InterPro" id="IPR033858">
    <property type="entry name" value="MPN_RPN7_8"/>
</dbReference>
<sequence length="334" mass="37019">MLSAITSSNELTFLEKSVTVSPLVLLSVVDHYNRVSKGLKKRVVGVILGDNSSGTIKVTNSYAIPFEEDEKNPGVWFLDHNYIDAMGEMFKKINAKEKLIGWYHSGPKLKPSDLKINDVFRRYTPNPLLLIVDVQPRKVGIPTDAYFAVDDIKNDGSAAEKTFVHVPSLIEAEEAEEIGVEHLLRDIRDPAAGNLSLKVTQTYQSLLGLHQKLREIANYLDKVYLGKLPINHTILGKIQNVFNLLPNLDQAVNGPNGSNGGGNKSGNRDLSTAFTVKSNDELMIVYISTLVRAIVAFHDLIENKLENKKSNEKRTQGDADSDLQDVKTPLEIQA</sequence>
<dbReference type="InParanoid" id="A5E2Y7"/>
<dbReference type="OMA" id="HAMSIKT"/>
<evidence type="ECO:0000256" key="3">
    <source>
        <dbReference type="ARBA" id="ARBA00022942"/>
    </source>
</evidence>
<dbReference type="GeneID" id="5232080"/>
<dbReference type="FunFam" id="3.40.140.10:FF:000004">
    <property type="entry name" value="26S proteasome regulatory subunit rpn-8"/>
    <property type="match status" value="1"/>
</dbReference>
<feature type="domain" description="MPN" evidence="6">
    <location>
        <begin position="18"/>
        <end position="152"/>
    </location>
</feature>
<dbReference type="GO" id="GO:0008541">
    <property type="term" value="C:proteasome regulatory particle, lid subcomplex"/>
    <property type="evidence" value="ECO:0007669"/>
    <property type="project" value="EnsemblFungi"/>
</dbReference>
<feature type="region of interest" description="Disordered" evidence="5">
    <location>
        <begin position="309"/>
        <end position="334"/>
    </location>
</feature>
<dbReference type="EMBL" id="CH981528">
    <property type="protein sequence ID" value="EDK45795.1"/>
    <property type="molecule type" value="Genomic_DNA"/>
</dbReference>
<dbReference type="CDD" id="cd08062">
    <property type="entry name" value="MPN_RPN7_8"/>
    <property type="match status" value="1"/>
</dbReference>
<dbReference type="VEuPathDB" id="FungiDB:LELG_03974"/>
<evidence type="ECO:0000256" key="2">
    <source>
        <dbReference type="ARBA" id="ARBA00008568"/>
    </source>
</evidence>
<dbReference type="Pfam" id="PF13012">
    <property type="entry name" value="MitMem_reg"/>
    <property type="match status" value="1"/>
</dbReference>
<keyword evidence="3 7" id="KW-0647">Proteasome</keyword>
<dbReference type="PANTHER" id="PTHR10540">
    <property type="entry name" value="EUKARYOTIC TRANSLATION INITIATION FACTOR 3 SUBUNIT F-RELATED"/>
    <property type="match status" value="1"/>
</dbReference>
<dbReference type="HOGENOM" id="CLU_027018_3_0_1"/>
<evidence type="ECO:0000313" key="7">
    <source>
        <dbReference type="EMBL" id="EDK45795.1"/>
    </source>
</evidence>
<dbReference type="OrthoDB" id="10256771at2759"/>